<dbReference type="InterPro" id="IPR036705">
    <property type="entry name" value="Ribosyl_crysJ1_sf"/>
</dbReference>
<dbReference type="Pfam" id="PF03747">
    <property type="entry name" value="ADP_ribosyl_GH"/>
    <property type="match status" value="1"/>
</dbReference>
<dbReference type="Proteomes" id="UP000371041">
    <property type="component" value="Chromosome"/>
</dbReference>
<keyword evidence="3" id="KW-0460">Magnesium</keyword>
<protein>
    <submittedName>
        <fullName evidence="4">ADP-ribosylglycohydrolase family protein</fullName>
    </submittedName>
</protein>
<evidence type="ECO:0000313" key="4">
    <source>
        <dbReference type="EMBL" id="QGK71975.1"/>
    </source>
</evidence>
<feature type="binding site" evidence="3">
    <location>
        <position position="281"/>
    </location>
    <ligand>
        <name>Mg(2+)</name>
        <dbReference type="ChEBI" id="CHEBI:18420"/>
        <label>1</label>
    </ligand>
</feature>
<dbReference type="SUPFAM" id="SSF101478">
    <property type="entry name" value="ADP-ribosylglycohydrolase"/>
    <property type="match status" value="1"/>
</dbReference>
<dbReference type="InterPro" id="IPR005502">
    <property type="entry name" value="Ribosyl_crysJ1"/>
</dbReference>
<accession>A0A5Q3QKD2</accession>
<comment type="cofactor">
    <cofactor evidence="3">
        <name>Mg(2+)</name>
        <dbReference type="ChEBI" id="CHEBI:18420"/>
    </cofactor>
    <text evidence="3">Binds 2 magnesium ions per subunit.</text>
</comment>
<dbReference type="PANTHER" id="PTHR16222">
    <property type="entry name" value="ADP-RIBOSYLGLYCOHYDROLASE"/>
    <property type="match status" value="1"/>
</dbReference>
<dbReference type="KEGG" id="sace:GIY23_02075"/>
<organism evidence="4 5">
    <name type="scientific">Allosaccharopolyspora coralli</name>
    <dbReference type="NCBI Taxonomy" id="2665642"/>
    <lineage>
        <taxon>Bacteria</taxon>
        <taxon>Bacillati</taxon>
        <taxon>Actinomycetota</taxon>
        <taxon>Actinomycetes</taxon>
        <taxon>Pseudonocardiales</taxon>
        <taxon>Pseudonocardiaceae</taxon>
        <taxon>Allosaccharopolyspora</taxon>
    </lineage>
</organism>
<evidence type="ECO:0000256" key="3">
    <source>
        <dbReference type="PIRSR" id="PIRSR605502-1"/>
    </source>
</evidence>
<sequence length="340" mass="34972">MVDRAIGCLLGGALGDSLGAPVEFQPLDDIHAEYGAAGISEPPPQALLGDATQLTLFTGEGYLHAWTSGNHGRRWDPVGSVAAACQRWLTTQQDDGPAPGATGLLAEAELYANRSPGITTLRALGEGHFGSPDDPANTSQGCGGLDRAAPAGFAPGPELAFELGCRFGALTHGGTGGWASAGAHAMLVHLVAVQGRRLPAAIDQATGRVLREDERTAHALAEASTLARLGASVGHVERLGQGWVGPEALAIGAYCALALPKADEFADAVRLAANHSGHSDSTAAITGALLGARHGTAALPRDWLKRLELADVVERIAHDLGASCSGEAFNERRYLGFAHA</sequence>
<proteinExistence type="inferred from homology"/>
<evidence type="ECO:0000313" key="5">
    <source>
        <dbReference type="Proteomes" id="UP000371041"/>
    </source>
</evidence>
<dbReference type="AlphaFoldDB" id="A0A5Q3QKD2"/>
<dbReference type="Gene3D" id="1.10.4080.10">
    <property type="entry name" value="ADP-ribosylation/Crystallin J1"/>
    <property type="match status" value="1"/>
</dbReference>
<name>A0A5Q3QKD2_9PSEU</name>
<feature type="binding site" evidence="3">
    <location>
        <position position="280"/>
    </location>
    <ligand>
        <name>Mg(2+)</name>
        <dbReference type="ChEBI" id="CHEBI:18420"/>
        <label>1</label>
    </ligand>
</feature>
<dbReference type="PANTHER" id="PTHR16222:SF24">
    <property type="entry name" value="ADP-RIBOSYLHYDROLASE ARH3"/>
    <property type="match status" value="1"/>
</dbReference>
<comment type="similarity">
    <text evidence="1">Belongs to the ADP-ribosylglycohydrolase family.</text>
</comment>
<keyword evidence="3" id="KW-0479">Metal-binding</keyword>
<keyword evidence="5" id="KW-1185">Reference proteome</keyword>
<dbReference type="GO" id="GO:0016787">
    <property type="term" value="F:hydrolase activity"/>
    <property type="evidence" value="ECO:0007669"/>
    <property type="project" value="UniProtKB-KW"/>
</dbReference>
<reference evidence="5" key="1">
    <citation type="submission" date="2019-11" db="EMBL/GenBank/DDBJ databases">
        <title>The complete genome sequence of Saccharopolyspora sp. E2A.</title>
        <authorList>
            <person name="Zhang G."/>
        </authorList>
    </citation>
    <scope>NUCLEOTIDE SEQUENCE [LARGE SCALE GENOMIC DNA]</scope>
    <source>
        <strain evidence="5">E2A</strain>
    </source>
</reference>
<dbReference type="InterPro" id="IPR050792">
    <property type="entry name" value="ADP-ribosylglycohydrolase"/>
</dbReference>
<evidence type="ECO:0000256" key="1">
    <source>
        <dbReference type="ARBA" id="ARBA00010702"/>
    </source>
</evidence>
<feature type="binding site" evidence="3">
    <location>
        <position position="55"/>
    </location>
    <ligand>
        <name>Mg(2+)</name>
        <dbReference type="ChEBI" id="CHEBI:18420"/>
        <label>1</label>
    </ligand>
</feature>
<dbReference type="GO" id="GO:0046872">
    <property type="term" value="F:metal ion binding"/>
    <property type="evidence" value="ECO:0007669"/>
    <property type="project" value="UniProtKB-KW"/>
</dbReference>
<dbReference type="EMBL" id="CP045929">
    <property type="protein sequence ID" value="QGK71975.1"/>
    <property type="molecule type" value="Genomic_DNA"/>
</dbReference>
<gene>
    <name evidence="4" type="ORF">GIY23_02075</name>
</gene>
<keyword evidence="2 4" id="KW-0378">Hydrolase</keyword>
<evidence type="ECO:0000256" key="2">
    <source>
        <dbReference type="ARBA" id="ARBA00022801"/>
    </source>
</evidence>